<dbReference type="InterPro" id="IPR010861">
    <property type="entry name" value="DUF1492"/>
</dbReference>
<evidence type="ECO:0000313" key="2">
    <source>
        <dbReference type="Proteomes" id="UP000790580"/>
    </source>
</evidence>
<organism evidence="1 2">
    <name type="scientific">Evansella alkalicola</name>
    <dbReference type="NCBI Taxonomy" id="745819"/>
    <lineage>
        <taxon>Bacteria</taxon>
        <taxon>Bacillati</taxon>
        <taxon>Bacillota</taxon>
        <taxon>Bacilli</taxon>
        <taxon>Bacillales</taxon>
        <taxon>Bacillaceae</taxon>
        <taxon>Evansella</taxon>
    </lineage>
</organism>
<dbReference type="Proteomes" id="UP000790580">
    <property type="component" value="Unassembled WGS sequence"/>
</dbReference>
<dbReference type="RefSeq" id="WP_088076878.1">
    <property type="nucleotide sequence ID" value="NZ_JAHQCR010000070.1"/>
</dbReference>
<dbReference type="EMBL" id="JAHQCR010000070">
    <property type="protein sequence ID" value="MBU9723105.1"/>
    <property type="molecule type" value="Genomic_DNA"/>
</dbReference>
<evidence type="ECO:0000313" key="1">
    <source>
        <dbReference type="EMBL" id="MBU9723105.1"/>
    </source>
</evidence>
<gene>
    <name evidence="1" type="ORF">KS407_16920</name>
</gene>
<comment type="caution">
    <text evidence="1">The sequence shown here is derived from an EMBL/GenBank/DDBJ whole genome shotgun (WGS) entry which is preliminary data.</text>
</comment>
<reference evidence="1 2" key="1">
    <citation type="submission" date="2021-06" db="EMBL/GenBank/DDBJ databases">
        <title>Bacillus sp. RD4P76, an endophyte from a halophyte.</title>
        <authorList>
            <person name="Sun J.-Q."/>
        </authorList>
    </citation>
    <scope>NUCLEOTIDE SEQUENCE [LARGE SCALE GENOMIC DNA]</scope>
    <source>
        <strain evidence="1 2">JCM 17098</strain>
    </source>
</reference>
<protein>
    <submittedName>
        <fullName evidence="1">DUF1492 domain-containing protein</fullName>
    </submittedName>
</protein>
<accession>A0ABS6K162</accession>
<keyword evidence="2" id="KW-1185">Reference proteome</keyword>
<sequence>MNAKEYLSQAIWLDKMIDNKLEQLDSLKSLSVKVTSTLSEEKVSGGNHVKSAMENAVAKVIDLEEEINLDVDRLVDLKKEILNTIQAVNDLNYQLLLEMRYISGKSWDDVALALNYNNRSVFKVHGRALKEIELIRKEGS</sequence>
<name>A0ABS6K162_9BACI</name>
<dbReference type="Pfam" id="PF07374">
    <property type="entry name" value="DUF1492"/>
    <property type="match status" value="1"/>
</dbReference>
<proteinExistence type="predicted"/>